<feature type="region of interest" description="Disordered" evidence="1">
    <location>
        <begin position="113"/>
        <end position="156"/>
    </location>
</feature>
<evidence type="ECO:0000313" key="2">
    <source>
        <dbReference type="EMBL" id="KAA6358888.1"/>
    </source>
</evidence>
<dbReference type="EMBL" id="SNRW01029214">
    <property type="protein sequence ID" value="KAA6358888.1"/>
    <property type="molecule type" value="Genomic_DNA"/>
</dbReference>
<dbReference type="AlphaFoldDB" id="A0A5J4TKS1"/>
<protein>
    <submittedName>
        <fullName evidence="2">Uncharacterized protein</fullName>
    </submittedName>
</protein>
<proteinExistence type="predicted"/>
<organism evidence="2 3">
    <name type="scientific">Streblomastix strix</name>
    <dbReference type="NCBI Taxonomy" id="222440"/>
    <lineage>
        <taxon>Eukaryota</taxon>
        <taxon>Metamonada</taxon>
        <taxon>Preaxostyla</taxon>
        <taxon>Oxymonadida</taxon>
        <taxon>Streblomastigidae</taxon>
        <taxon>Streblomastix</taxon>
    </lineage>
</organism>
<accession>A0A5J4TKS1</accession>
<name>A0A5J4TKS1_9EUKA</name>
<feature type="compositionally biased region" description="Basic and acidic residues" evidence="1">
    <location>
        <begin position="147"/>
        <end position="156"/>
    </location>
</feature>
<evidence type="ECO:0000256" key="1">
    <source>
        <dbReference type="SAM" id="MobiDB-lite"/>
    </source>
</evidence>
<evidence type="ECO:0000313" key="3">
    <source>
        <dbReference type="Proteomes" id="UP000324800"/>
    </source>
</evidence>
<reference evidence="2 3" key="1">
    <citation type="submission" date="2019-03" db="EMBL/GenBank/DDBJ databases">
        <title>Single cell metagenomics reveals metabolic interactions within the superorganism composed of flagellate Streblomastix strix and complex community of Bacteroidetes bacteria on its surface.</title>
        <authorList>
            <person name="Treitli S.C."/>
            <person name="Kolisko M."/>
            <person name="Husnik F."/>
            <person name="Keeling P."/>
            <person name="Hampl V."/>
        </authorList>
    </citation>
    <scope>NUCLEOTIDE SEQUENCE [LARGE SCALE GENOMIC DNA]</scope>
    <source>
        <strain evidence="2">ST1C</strain>
    </source>
</reference>
<feature type="compositionally biased region" description="Basic residues" evidence="1">
    <location>
        <begin position="126"/>
        <end position="146"/>
    </location>
</feature>
<comment type="caution">
    <text evidence="2">The sequence shown here is derived from an EMBL/GenBank/DDBJ whole genome shotgun (WGS) entry which is preliminary data.</text>
</comment>
<dbReference type="Proteomes" id="UP000324800">
    <property type="component" value="Unassembled WGS sequence"/>
</dbReference>
<feature type="non-terminal residue" evidence="2">
    <location>
        <position position="1"/>
    </location>
</feature>
<sequence length="156" mass="17629">KSQQKNQKRSLIGNDIDWEKRSKNGISRVLEVGLINRAAEALKDNSSSQQQPSQVIIMNILAVLDQVLTAAEKISNSSKLCESLEKLKNEGQSKEIKLKSKYVLSLLEEQDEEEVQKQSNSGNQTLKHKTGTVRAGTVRKLRHTKVHYKDTCRDRS</sequence>
<gene>
    <name evidence="2" type="ORF">EZS28_045585</name>
</gene>